<proteinExistence type="predicted"/>
<organism evidence="1 2">
    <name type="scientific">Xanthomarina spongicola</name>
    <dbReference type="NCBI Taxonomy" id="570520"/>
    <lineage>
        <taxon>Bacteria</taxon>
        <taxon>Pseudomonadati</taxon>
        <taxon>Bacteroidota</taxon>
        <taxon>Flavobacteriia</taxon>
        <taxon>Flavobacteriales</taxon>
        <taxon>Flavobacteriaceae</taxon>
        <taxon>Xanthomarina</taxon>
    </lineage>
</organism>
<sequence length="446" mass="48741">MFLNRNIQFTLLIQLFVLILSCESDNNPSQDTPQNSIDFVSTYGGSKNDKAQSITKTSDGGYAILGYTQSNDEDITDKPNEGYDYWVLKFDSNNTLQWSKTYGGSEDDRGYSITQTPDGGYALLGYSYSNDLDVTLNAGLQDYWVVKLDASGNINWQESFGYPGLDSGISFTQTNDNGFLLIGVLDVTASEGEGNTKLNNAKHAGGDYWAIKLDASGNKQWSKYYGGSFTDTPYDVVQTNDNGYLIVGSSDSNDVDISNNLGEYDFWVIKISATGELIWEKSYGGSQIDEARSIAATNDGNYIIVGDTRSNDLDVSQNFGGADVWVIKISPIGEIIWEKSFGGSSFDISRSIKATQDNGFLISGSSRSANGDLTKNQGQNDAWVFKINSEGSLLWQKSFGGSNIDYAYDATELHDNSVIIVGESESNDGDITENKGFSDVLIIKIN</sequence>
<evidence type="ECO:0000313" key="2">
    <source>
        <dbReference type="Proteomes" id="UP000245430"/>
    </source>
</evidence>
<dbReference type="EMBL" id="QGGP01000001">
    <property type="protein sequence ID" value="PWK20336.1"/>
    <property type="molecule type" value="Genomic_DNA"/>
</dbReference>
<accession>A0A316DR72</accession>
<dbReference type="PANTHER" id="PTHR42754:SF1">
    <property type="entry name" value="LIPOPROTEIN"/>
    <property type="match status" value="1"/>
</dbReference>
<gene>
    <name evidence="1" type="ORF">LX78_00035</name>
</gene>
<evidence type="ECO:0000313" key="1">
    <source>
        <dbReference type="EMBL" id="PWK20336.1"/>
    </source>
</evidence>
<name>A0A316DR72_9FLAO</name>
<dbReference type="Proteomes" id="UP000245430">
    <property type="component" value="Unassembled WGS sequence"/>
</dbReference>
<dbReference type="SUPFAM" id="SSF50998">
    <property type="entry name" value="Quinoprotein alcohol dehydrogenase-like"/>
    <property type="match status" value="1"/>
</dbReference>
<dbReference type="PANTHER" id="PTHR42754">
    <property type="entry name" value="ENDOGLUCANASE"/>
    <property type="match status" value="1"/>
</dbReference>
<evidence type="ECO:0008006" key="3">
    <source>
        <dbReference type="Google" id="ProtNLM"/>
    </source>
</evidence>
<dbReference type="AlphaFoldDB" id="A0A316DR72"/>
<dbReference type="PROSITE" id="PS51257">
    <property type="entry name" value="PROKAR_LIPOPROTEIN"/>
    <property type="match status" value="1"/>
</dbReference>
<keyword evidence="2" id="KW-1185">Reference proteome</keyword>
<reference evidence="1 2" key="1">
    <citation type="submission" date="2018-05" db="EMBL/GenBank/DDBJ databases">
        <title>Genomic Encyclopedia of Archaeal and Bacterial Type Strains, Phase II (KMG-II): from individual species to whole genera.</title>
        <authorList>
            <person name="Goeker M."/>
        </authorList>
    </citation>
    <scope>NUCLEOTIDE SEQUENCE [LARGE SCALE GENOMIC DNA]</scope>
    <source>
        <strain evidence="1 2">DSM 22637</strain>
    </source>
</reference>
<dbReference type="RefSeq" id="WP_109680629.1">
    <property type="nucleotide sequence ID" value="NZ_QGGP01000001.1"/>
</dbReference>
<comment type="caution">
    <text evidence="1">The sequence shown here is derived from an EMBL/GenBank/DDBJ whole genome shotgun (WGS) entry which is preliminary data.</text>
</comment>
<dbReference type="OrthoDB" id="9811934at2"/>
<protein>
    <recommendedName>
        <fullName evidence="3">Bulb-type lectin domain-containing protein</fullName>
    </recommendedName>
</protein>
<dbReference type="InterPro" id="IPR011047">
    <property type="entry name" value="Quinoprotein_ADH-like_sf"/>
</dbReference>